<accession>H6WBE6</accession>
<organism evidence="1">
    <name type="scientific">Moumouvirus sp. 'Monve'</name>
    <dbReference type="NCBI Taxonomy" id="1128131"/>
    <lineage>
        <taxon>Viruses</taxon>
        <taxon>Varidnaviria</taxon>
        <taxon>Bamfordvirae</taxon>
        <taxon>Nucleocytoviricota</taxon>
        <taxon>Megaviricetes</taxon>
        <taxon>Imitervirales</taxon>
        <taxon>Mimiviridae</taxon>
        <taxon>Megamimivirinae</taxon>
        <taxon>Moumouvirus</taxon>
    </lineage>
</organism>
<evidence type="ECO:0000313" key="1">
    <source>
        <dbReference type="EMBL" id="AEY99260.1"/>
    </source>
</evidence>
<dbReference type="EMBL" id="JQ063129">
    <property type="protein sequence ID" value="AEY99260.1"/>
    <property type="molecule type" value="Genomic_DNA"/>
</dbReference>
<name>H6WBE6_9VIRU</name>
<proteinExistence type="predicted"/>
<gene>
    <name evidence="1" type="ORF">tv_L2</name>
</gene>
<sequence length="178" mass="20621">MNLLLLLSNIIDEEKNMEKKSILANKYLDYFDKFQYILYDSYNITNNNYRNIINDTTLSDKPIITIEETIHKPLKNVTFNDNNEYIKNQKGGNNGDKIIICNKKSTEDRIRSKCNVLWANNVKELGKKLNIKPEKGKKTLSKAHVINQIVANKKLHAKALKELNKFDLVQSESMSESK</sequence>
<reference evidence="1" key="1">
    <citation type="journal article" date="2012" name="Proc. Natl. Acad. Sci. U.S.A.">
        <title>Provirophages and transpovirons as the diverse mobilome of giant viruses.</title>
        <authorList>
            <person name="Desnues C."/>
            <person name="La Scola B."/>
            <person name="Yutin N."/>
            <person name="Fournous G."/>
            <person name="Robert C."/>
            <person name="Azza S."/>
            <person name="Jardot P."/>
            <person name="Monteil S."/>
            <person name="Campocasso A."/>
            <person name="Koonin E.V."/>
            <person name="Raoult D."/>
        </authorList>
    </citation>
    <scope>NUCLEOTIDE SEQUENCE</scope>
</reference>
<protein>
    <submittedName>
        <fullName evidence="1">Uncharacterized protein</fullName>
    </submittedName>
</protein>